<feature type="chain" id="PRO_5022209567" description="Lipoprotein" evidence="2">
    <location>
        <begin position="19"/>
        <end position="315"/>
    </location>
</feature>
<dbReference type="RefSeq" id="WP_146859437.1">
    <property type="nucleotide sequence ID" value="NZ_BARK01000004.1"/>
</dbReference>
<evidence type="ECO:0000256" key="1">
    <source>
        <dbReference type="SAM" id="MobiDB-lite"/>
    </source>
</evidence>
<proteinExistence type="predicted"/>
<organism evidence="3 4">
    <name type="scientific">Gluconobacter kanchanaburiensis NBRC 103587</name>
    <dbReference type="NCBI Taxonomy" id="1307948"/>
    <lineage>
        <taxon>Bacteria</taxon>
        <taxon>Pseudomonadati</taxon>
        <taxon>Pseudomonadota</taxon>
        <taxon>Alphaproteobacteria</taxon>
        <taxon>Acetobacterales</taxon>
        <taxon>Acetobacteraceae</taxon>
        <taxon>Gluconobacter</taxon>
    </lineage>
</organism>
<keyword evidence="4" id="KW-1185">Reference proteome</keyword>
<reference evidence="3 4" key="1">
    <citation type="submission" date="2019-07" db="EMBL/GenBank/DDBJ databases">
        <title>Whole genome shotgun sequence of Gluconobacter kanchanaburiensis NBRC 103587.</title>
        <authorList>
            <person name="Hosoyama A."/>
            <person name="Uohara A."/>
            <person name="Ohji S."/>
            <person name="Ichikawa N."/>
        </authorList>
    </citation>
    <scope>NUCLEOTIDE SEQUENCE [LARGE SCALE GENOMIC DNA]</scope>
    <source>
        <strain evidence="3 4">NBRC 103587</strain>
    </source>
</reference>
<comment type="caution">
    <text evidence="3">The sequence shown here is derived from an EMBL/GenBank/DDBJ whole genome shotgun (WGS) entry which is preliminary data.</text>
</comment>
<dbReference type="EMBL" id="BJVA01000003">
    <property type="protein sequence ID" value="GEK95615.1"/>
    <property type="molecule type" value="Genomic_DNA"/>
</dbReference>
<evidence type="ECO:0000313" key="3">
    <source>
        <dbReference type="EMBL" id="GEK95615.1"/>
    </source>
</evidence>
<dbReference type="Proteomes" id="UP000321079">
    <property type="component" value="Unassembled WGS sequence"/>
</dbReference>
<accession>A0A511B599</accession>
<sequence>MRRFCPVLLPLCFPLVLGGCFSLSRPFADPGQQARYLTAANLPPARLAVPTPTDSLLTDDAAAVWAHDMAQAMVGQSVPAIAQPRKKGDWWLKMSATTRDGAVVPHYVVMTPEGKVRAEADGPAVDMAGWSAGDRLALQGAAVQEAPKLASLLTGIQASMMQQDPHSLMNRPAKICFKGVSGAPGDGNVSLARAFYSAFPDKTNTVTTTDKGADFIVRGTVDLKRGAEGNTGHPVDHIEIVWHVLTPDGKEAGAATQLHDIAPHSLDGAWGDTADMAAEEAAQGVRTIVTNFSGRGHTPLPDNRSDSKNTPQKAA</sequence>
<feature type="region of interest" description="Disordered" evidence="1">
    <location>
        <begin position="291"/>
        <end position="315"/>
    </location>
</feature>
<dbReference type="PROSITE" id="PS51257">
    <property type="entry name" value="PROKAR_LIPOPROTEIN"/>
    <property type="match status" value="1"/>
</dbReference>
<gene>
    <name evidence="3" type="ORF">GKA01_08120</name>
</gene>
<evidence type="ECO:0000256" key="2">
    <source>
        <dbReference type="SAM" id="SignalP"/>
    </source>
</evidence>
<dbReference type="AlphaFoldDB" id="A0A511B599"/>
<protein>
    <recommendedName>
        <fullName evidence="5">Lipoprotein</fullName>
    </recommendedName>
</protein>
<evidence type="ECO:0000313" key="4">
    <source>
        <dbReference type="Proteomes" id="UP000321079"/>
    </source>
</evidence>
<dbReference type="OrthoDB" id="8448536at2"/>
<keyword evidence="2" id="KW-0732">Signal</keyword>
<name>A0A511B599_9PROT</name>
<evidence type="ECO:0008006" key="5">
    <source>
        <dbReference type="Google" id="ProtNLM"/>
    </source>
</evidence>
<feature type="signal peptide" evidence="2">
    <location>
        <begin position="1"/>
        <end position="18"/>
    </location>
</feature>